<dbReference type="Proteomes" id="UP001597467">
    <property type="component" value="Unassembled WGS sequence"/>
</dbReference>
<reference evidence="5" key="1">
    <citation type="journal article" date="2019" name="Int. J. Syst. Evol. Microbiol.">
        <title>The Global Catalogue of Microorganisms (GCM) 10K type strain sequencing project: providing services to taxonomists for standard genome sequencing and annotation.</title>
        <authorList>
            <consortium name="The Broad Institute Genomics Platform"/>
            <consortium name="The Broad Institute Genome Sequencing Center for Infectious Disease"/>
            <person name="Wu L."/>
            <person name="Ma J."/>
        </authorList>
    </citation>
    <scope>NUCLEOTIDE SEQUENCE [LARGE SCALE GENOMIC DNA]</scope>
    <source>
        <strain evidence="5">KCTC 42808</strain>
    </source>
</reference>
<name>A0ABW5K6Z2_9FLAO</name>
<sequence>MKTITTIIFALFSLLCFSQNINIELFSNGLTSPVNIKHAGDNRLFVAEKSGIIKIINPNGSIVSTPFLDIHTLVTDSGSEQGLLAMAFHPDYLNNGYVYVNYINHNGDTVISRFTRNTTNTADANSELEILTISQPFSNHNGGDMHFGSDGYLYISTGDGGSGGDPGNRAQNLTTLLGKLLRIDVNNTNNTFNYAIPADNPFYGASDGIKQEIWAYGLRNPWKWSFDRDTDDIWIADVGQNLIEEINMVTGGSLAVNYGWRCYEGNATYNTSNCPSSSSLTFPVAQYSHSNDGAFKCSIIGGYRYRGTAQPTLQGLYFFADYCSDEIGYVQTSENSFNLTFIDAFDNNGFSAFGEDINGELYIAGLNSGSIYKIIDADLSTEEQSVFKLKIYPNPTKDSLNFDFRSATQPIKEINVFNLQGKLVRTIFKPNNSITTIDTKKLQSGLYLIEVIAENGSIKTSKFIKD</sequence>
<dbReference type="NCBIfam" id="TIGR04183">
    <property type="entry name" value="Por_Secre_tail"/>
    <property type="match status" value="1"/>
</dbReference>
<dbReference type="EMBL" id="JBHULM010000045">
    <property type="protein sequence ID" value="MFD2543813.1"/>
    <property type="molecule type" value="Genomic_DNA"/>
</dbReference>
<keyword evidence="1" id="KW-0732">Signal</keyword>
<dbReference type="RefSeq" id="WP_379906099.1">
    <property type="nucleotide sequence ID" value="NZ_JBHULM010000045.1"/>
</dbReference>
<proteinExistence type="predicted"/>
<dbReference type="Pfam" id="PF07995">
    <property type="entry name" value="GSDH"/>
    <property type="match status" value="1"/>
</dbReference>
<dbReference type="PANTHER" id="PTHR19328:SF75">
    <property type="entry name" value="ALDOSE SUGAR DEHYDROGENASE YLII"/>
    <property type="match status" value="1"/>
</dbReference>
<evidence type="ECO:0000259" key="3">
    <source>
        <dbReference type="Pfam" id="PF18962"/>
    </source>
</evidence>
<dbReference type="Pfam" id="PF18962">
    <property type="entry name" value="Por_Secre_tail"/>
    <property type="match status" value="1"/>
</dbReference>
<evidence type="ECO:0000259" key="2">
    <source>
        <dbReference type="Pfam" id="PF07995"/>
    </source>
</evidence>
<dbReference type="SUPFAM" id="SSF50952">
    <property type="entry name" value="Soluble quinoprotein glucose dehydrogenase"/>
    <property type="match status" value="1"/>
</dbReference>
<keyword evidence="5" id="KW-1185">Reference proteome</keyword>
<evidence type="ECO:0000313" key="5">
    <source>
        <dbReference type="Proteomes" id="UP001597467"/>
    </source>
</evidence>
<protein>
    <submittedName>
        <fullName evidence="4">PQQ-dependent sugar dehydrogenase</fullName>
    </submittedName>
</protein>
<dbReference type="InterPro" id="IPR012938">
    <property type="entry name" value="Glc/Sorbosone_DH"/>
</dbReference>
<dbReference type="InterPro" id="IPR011042">
    <property type="entry name" value="6-blade_b-propeller_TolB-like"/>
</dbReference>
<evidence type="ECO:0000313" key="4">
    <source>
        <dbReference type="EMBL" id="MFD2543813.1"/>
    </source>
</evidence>
<evidence type="ECO:0000256" key="1">
    <source>
        <dbReference type="ARBA" id="ARBA00022729"/>
    </source>
</evidence>
<feature type="domain" description="Glucose/Sorbosone dehydrogenase" evidence="2">
    <location>
        <begin position="30"/>
        <end position="334"/>
    </location>
</feature>
<gene>
    <name evidence="4" type="ORF">ACFSSB_15910</name>
</gene>
<feature type="domain" description="Secretion system C-terminal sorting" evidence="3">
    <location>
        <begin position="391"/>
        <end position="464"/>
    </location>
</feature>
<accession>A0ABW5K6Z2</accession>
<organism evidence="4 5">
    <name type="scientific">Lacinutrix gracilariae</name>
    <dbReference type="NCBI Taxonomy" id="1747198"/>
    <lineage>
        <taxon>Bacteria</taxon>
        <taxon>Pseudomonadati</taxon>
        <taxon>Bacteroidota</taxon>
        <taxon>Flavobacteriia</taxon>
        <taxon>Flavobacteriales</taxon>
        <taxon>Flavobacteriaceae</taxon>
        <taxon>Lacinutrix</taxon>
    </lineage>
</organism>
<comment type="caution">
    <text evidence="4">The sequence shown here is derived from an EMBL/GenBank/DDBJ whole genome shotgun (WGS) entry which is preliminary data.</text>
</comment>
<dbReference type="Gene3D" id="2.120.10.30">
    <property type="entry name" value="TolB, C-terminal domain"/>
    <property type="match status" value="1"/>
</dbReference>
<dbReference type="InterPro" id="IPR011041">
    <property type="entry name" value="Quinoprot_gluc/sorb_DH_b-prop"/>
</dbReference>
<dbReference type="PANTHER" id="PTHR19328">
    <property type="entry name" value="HEDGEHOG-INTERACTING PROTEIN"/>
    <property type="match status" value="1"/>
</dbReference>
<dbReference type="InterPro" id="IPR026444">
    <property type="entry name" value="Secre_tail"/>
</dbReference>